<gene>
    <name evidence="12" type="ORF">FCC1311_061932</name>
</gene>
<dbReference type="PROSITE" id="PS00191">
    <property type="entry name" value="CYTOCHROME_B5_1"/>
    <property type="match status" value="1"/>
</dbReference>
<reference evidence="12 13" key="1">
    <citation type="submission" date="2017-12" db="EMBL/GenBank/DDBJ databases">
        <title>Sequencing, de novo assembly and annotation of complete genome of a new Thraustochytrid species, strain FCC1311.</title>
        <authorList>
            <person name="Sedici K."/>
            <person name="Godart F."/>
            <person name="Aiese Cigliano R."/>
            <person name="Sanseverino W."/>
            <person name="Barakat M."/>
            <person name="Ortet P."/>
            <person name="Marechal E."/>
            <person name="Cagnac O."/>
            <person name="Amato A."/>
        </authorList>
    </citation>
    <scope>NUCLEOTIDE SEQUENCE [LARGE SCALE GENOMIC DNA]</scope>
</reference>
<comment type="similarity">
    <text evidence="8">Belongs to the FMN-dependent alpha-hydroxy acid dehydrogenase family.</text>
</comment>
<evidence type="ECO:0000256" key="9">
    <source>
        <dbReference type="RuleBase" id="RU362121"/>
    </source>
</evidence>
<dbReference type="InterPro" id="IPR037396">
    <property type="entry name" value="FMN_HAD"/>
</dbReference>
<accession>A0A2R5GMW6</accession>
<keyword evidence="4" id="KW-0288">FMN</keyword>
<comment type="cofactor">
    <cofactor evidence="1">
        <name>FMN</name>
        <dbReference type="ChEBI" id="CHEBI:58210"/>
    </cofactor>
</comment>
<dbReference type="Gene3D" id="3.20.20.70">
    <property type="entry name" value="Aldolase class I"/>
    <property type="match status" value="1"/>
</dbReference>
<dbReference type="Pfam" id="PF01070">
    <property type="entry name" value="FMN_dh"/>
    <property type="match status" value="1"/>
</dbReference>
<keyword evidence="5 9" id="KW-0479">Metal-binding</keyword>
<dbReference type="InterPro" id="IPR000262">
    <property type="entry name" value="FMN-dep_DH"/>
</dbReference>
<evidence type="ECO:0000256" key="8">
    <source>
        <dbReference type="ARBA" id="ARBA00024042"/>
    </source>
</evidence>
<dbReference type="CDD" id="cd02809">
    <property type="entry name" value="alpha_hydroxyacid_oxid_FMN"/>
    <property type="match status" value="1"/>
</dbReference>
<comment type="similarity">
    <text evidence="9">Belongs to the cytochrome b5 family.</text>
</comment>
<evidence type="ECO:0000259" key="11">
    <source>
        <dbReference type="PROSITE" id="PS51349"/>
    </source>
</evidence>
<evidence type="ECO:0000256" key="6">
    <source>
        <dbReference type="ARBA" id="ARBA00023002"/>
    </source>
</evidence>
<dbReference type="GO" id="GO:0016491">
    <property type="term" value="F:oxidoreductase activity"/>
    <property type="evidence" value="ECO:0007669"/>
    <property type="project" value="UniProtKB-KW"/>
</dbReference>
<protein>
    <submittedName>
        <fullName evidence="12">Peroxisomal S-2-hydroxy-acid oxidase</fullName>
    </submittedName>
</protein>
<dbReference type="InterPro" id="IPR008259">
    <property type="entry name" value="FMN_hydac_DH_AS"/>
</dbReference>
<dbReference type="InterPro" id="IPR012133">
    <property type="entry name" value="Alpha-hydoxy_acid_DH_FMN"/>
</dbReference>
<evidence type="ECO:0000256" key="2">
    <source>
        <dbReference type="ARBA" id="ARBA00022617"/>
    </source>
</evidence>
<dbReference type="Pfam" id="PF00173">
    <property type="entry name" value="Cyt-b5"/>
    <property type="match status" value="1"/>
</dbReference>
<dbReference type="SUPFAM" id="SSF51395">
    <property type="entry name" value="FMN-linked oxidoreductases"/>
    <property type="match status" value="1"/>
</dbReference>
<dbReference type="OrthoDB" id="25826at2759"/>
<name>A0A2R5GMW6_9STRA</name>
<dbReference type="GO" id="GO:0020037">
    <property type="term" value="F:heme binding"/>
    <property type="evidence" value="ECO:0007669"/>
    <property type="project" value="UniProtKB-UniRule"/>
</dbReference>
<dbReference type="Proteomes" id="UP000241890">
    <property type="component" value="Unassembled WGS sequence"/>
</dbReference>
<evidence type="ECO:0000256" key="5">
    <source>
        <dbReference type="ARBA" id="ARBA00022723"/>
    </source>
</evidence>
<proteinExistence type="inferred from homology"/>
<dbReference type="PROSITE" id="PS00557">
    <property type="entry name" value="FMN_HYDROXY_ACID_DH_1"/>
    <property type="match status" value="1"/>
</dbReference>
<dbReference type="GO" id="GO:0046872">
    <property type="term" value="F:metal ion binding"/>
    <property type="evidence" value="ECO:0007669"/>
    <property type="project" value="UniProtKB-UniRule"/>
</dbReference>
<keyword evidence="2 9" id="KW-0349">Heme</keyword>
<dbReference type="PANTHER" id="PTHR10578:SF107">
    <property type="entry name" value="2-HYDROXYACID OXIDASE 1"/>
    <property type="match status" value="1"/>
</dbReference>
<comment type="caution">
    <text evidence="12">The sequence shown here is derived from an EMBL/GenBank/DDBJ whole genome shotgun (WGS) entry which is preliminary data.</text>
</comment>
<dbReference type="GO" id="GO:0010181">
    <property type="term" value="F:FMN binding"/>
    <property type="evidence" value="ECO:0007669"/>
    <property type="project" value="InterPro"/>
</dbReference>
<dbReference type="Gene3D" id="3.10.120.10">
    <property type="entry name" value="Cytochrome b5-like heme/steroid binding domain"/>
    <property type="match status" value="1"/>
</dbReference>
<dbReference type="AlphaFoldDB" id="A0A2R5GMW6"/>
<evidence type="ECO:0000259" key="10">
    <source>
        <dbReference type="PROSITE" id="PS50255"/>
    </source>
</evidence>
<dbReference type="PROSITE" id="PS50255">
    <property type="entry name" value="CYTOCHROME_B5_2"/>
    <property type="match status" value="1"/>
</dbReference>
<dbReference type="InterPro" id="IPR018506">
    <property type="entry name" value="Cyt_B5_heme-BS"/>
</dbReference>
<keyword evidence="7 9" id="KW-0408">Iron</keyword>
<evidence type="ECO:0000256" key="3">
    <source>
        <dbReference type="ARBA" id="ARBA00022630"/>
    </source>
</evidence>
<evidence type="ECO:0000256" key="7">
    <source>
        <dbReference type="ARBA" id="ARBA00023004"/>
    </source>
</evidence>
<evidence type="ECO:0000313" key="12">
    <source>
        <dbReference type="EMBL" id="GBG29973.1"/>
    </source>
</evidence>
<evidence type="ECO:0000256" key="4">
    <source>
        <dbReference type="ARBA" id="ARBA00022643"/>
    </source>
</evidence>
<sequence length="485" mass="51341">MKKRWTWAEVAARTSRATGVLVVVDDVVYDVSEFVDVHPGGAQVLLDAAGADASAAFHAAHDPALLASFADMAVGRILDDASADTLGEGSMQERLARFQGSAAQGGAAPPKPTLSILDLHERAVSNLPPAVLAYVDLGAEDEESLRENVQAWAAFALRPRVLCDVSRCSTTLRVKTKFIHIETDSPIGIAPFAGAAIVDPERAEGAIAQAATAQNALYVLPHYASVPLEELALVAPRFLQLYAPVCSAQDPSVDFDYLETIIAHVADHISAVQAIVLTVDSPTFGNREKTYRNPAWIAQLQAERGGMPKLRALEAIDGIGKHPGHSPALSWKDIARLRDLCHTHGLGLVLKGILALPDALHAASLGVDGLMISNHGGRQLDAALATASAAFGILPPLRNAFPELPVWVDGGIRRGKDVFRALAMGCTGVLVGRPVLWGLAAEGQLGVQRALKILKEELVTVMKLAGCARLADIGPEHIALGMNKL</sequence>
<keyword evidence="6" id="KW-0560">Oxidoreductase</keyword>
<feature type="domain" description="FMN hydroxy acid dehydrogenase" evidence="11">
    <location>
        <begin position="108"/>
        <end position="483"/>
    </location>
</feature>
<dbReference type="InterPro" id="IPR013785">
    <property type="entry name" value="Aldolase_TIM"/>
</dbReference>
<dbReference type="SMART" id="SM01117">
    <property type="entry name" value="Cyt-b5"/>
    <property type="match status" value="1"/>
</dbReference>
<evidence type="ECO:0000256" key="1">
    <source>
        <dbReference type="ARBA" id="ARBA00001917"/>
    </source>
</evidence>
<dbReference type="PANTHER" id="PTHR10578">
    <property type="entry name" value="S -2-HYDROXY-ACID OXIDASE-RELATED"/>
    <property type="match status" value="1"/>
</dbReference>
<dbReference type="PROSITE" id="PS51349">
    <property type="entry name" value="FMN_HYDROXY_ACID_DH_2"/>
    <property type="match status" value="1"/>
</dbReference>
<feature type="domain" description="Cytochrome b5 heme-binding" evidence="10">
    <location>
        <begin position="2"/>
        <end position="78"/>
    </location>
</feature>
<dbReference type="InParanoid" id="A0A2R5GMW6"/>
<dbReference type="EMBL" id="BEYU01000068">
    <property type="protein sequence ID" value="GBG29973.1"/>
    <property type="molecule type" value="Genomic_DNA"/>
</dbReference>
<keyword evidence="3" id="KW-0285">Flavoprotein</keyword>
<dbReference type="SUPFAM" id="SSF55856">
    <property type="entry name" value="Cytochrome b5-like heme/steroid binding domain"/>
    <property type="match status" value="1"/>
</dbReference>
<organism evidence="12 13">
    <name type="scientific">Hondaea fermentalgiana</name>
    <dbReference type="NCBI Taxonomy" id="2315210"/>
    <lineage>
        <taxon>Eukaryota</taxon>
        <taxon>Sar</taxon>
        <taxon>Stramenopiles</taxon>
        <taxon>Bigyra</taxon>
        <taxon>Labyrinthulomycetes</taxon>
        <taxon>Thraustochytrida</taxon>
        <taxon>Thraustochytriidae</taxon>
        <taxon>Hondaea</taxon>
    </lineage>
</organism>
<dbReference type="InterPro" id="IPR036400">
    <property type="entry name" value="Cyt_B5-like_heme/steroid_sf"/>
</dbReference>
<keyword evidence="13" id="KW-1185">Reference proteome</keyword>
<dbReference type="InterPro" id="IPR001199">
    <property type="entry name" value="Cyt_B5-like_heme/steroid-bd"/>
</dbReference>
<evidence type="ECO:0000313" key="13">
    <source>
        <dbReference type="Proteomes" id="UP000241890"/>
    </source>
</evidence>